<evidence type="ECO:0000259" key="5">
    <source>
        <dbReference type="PROSITE" id="PS51272"/>
    </source>
</evidence>
<dbReference type="Pfam" id="PF13205">
    <property type="entry name" value="Big_5"/>
    <property type="match status" value="1"/>
</dbReference>
<dbReference type="SUPFAM" id="SSF50998">
    <property type="entry name" value="Quinoprotein alcohol dehydrogenase-like"/>
    <property type="match status" value="2"/>
</dbReference>
<dbReference type="Gene3D" id="2.60.40.1080">
    <property type="match status" value="3"/>
</dbReference>
<dbReference type="InterPro" id="IPR027954">
    <property type="entry name" value="Transcobalamin-like_C"/>
</dbReference>
<name>A0A1T5J3B6_9FIRM</name>
<accession>A0A1T5J3B6</accession>
<dbReference type="Pfam" id="PF00395">
    <property type="entry name" value="SLH"/>
    <property type="match status" value="3"/>
</dbReference>
<dbReference type="Pfam" id="PF02368">
    <property type="entry name" value="Big_2"/>
    <property type="match status" value="3"/>
</dbReference>
<evidence type="ECO:0000256" key="3">
    <source>
        <dbReference type="SAM" id="Coils"/>
    </source>
</evidence>
<dbReference type="SUPFAM" id="SSF49373">
    <property type="entry name" value="Invasin/intimin cell-adhesion fragments"/>
    <property type="match status" value="3"/>
</dbReference>
<reference evidence="6 7" key="1">
    <citation type="submission" date="2017-02" db="EMBL/GenBank/DDBJ databases">
        <authorList>
            <person name="Peterson S.W."/>
        </authorList>
    </citation>
    <scope>NUCLEOTIDE SEQUENCE [LARGE SCALE GENOMIC DNA]</scope>
    <source>
        <strain evidence="6 7">M1</strain>
    </source>
</reference>
<dbReference type="OrthoDB" id="1880081at2"/>
<feature type="compositionally biased region" description="Basic and acidic residues" evidence="4">
    <location>
        <begin position="37"/>
        <end position="55"/>
    </location>
</feature>
<dbReference type="CDD" id="cd00688">
    <property type="entry name" value="ISOPREN_C2_like"/>
    <property type="match status" value="1"/>
</dbReference>
<dbReference type="Gene3D" id="1.50.10.20">
    <property type="match status" value="1"/>
</dbReference>
<evidence type="ECO:0000256" key="2">
    <source>
        <dbReference type="ARBA" id="ARBA00022737"/>
    </source>
</evidence>
<evidence type="ECO:0000256" key="1">
    <source>
        <dbReference type="ARBA" id="ARBA00022729"/>
    </source>
</evidence>
<sequence length="3292" mass="373278">MKLKRPRKIISILIILSMILSTITPVLGEDLIKEQDIEIKNETAIEEKEPIKEEKEPTEEDEEPTKEEKEPTEEEKEPTEEDEEPEKEDEEPPKEDEEPTKEEKEPTEEEKEPTEEDEEPVKEDEEPAKEDEEPTKEEKEPTEEDEEPAKEDEEPTKEDEEPTKEEKEPTEEDEESKASKIEITGETEVEAGKTIQLTAVVKNEKDEILEEEKVKWKSGDKEKAQVDEETGEVTGVGEGTVNIIAVSETNSDLEETISIEVKKEVKSLKLKVEILSPENGSSGAKAGNEIKIKFNKPVESLEGTNDSLLTIMNISEDGKNYADVHDYYEREDWYLLELEDDSNGESTIGVFKWEDGESIKSEKNRYYEIIIPKGLIKAVDSEEELEAIEWRFDTVEKEEELKVEILSPENGSSGAKAGNEIKIKFNKPVESLEGTNDSLLTIMNISEDGKNYADVHDYYEREDWYLLELEDDSNGESTIGVFKWEDGESIKSEKNRYYEIIIPKGLIKAVDSEEELEAIEWRFDTVEKPLEVESLSPENKASGVAKDAELSVTFNQEVEFKENSQLPVQVAVLYDKDGDGEVDQSNSLYGDITKHELVFSQDNPNKVTIQLKDEDGKNIDLEENHVYKVDIIREFIQSKTGEKILDKNIRWTFDTKPQKLEITSPINGKTISPKDEIFIKTSKELDEDYINKLNIFLYQIVEKTEENERSEELIKEGTGKDLAEIDDEDGKKIIIKLNNQLEIENSYKIKISTQEGEALEDLIIIKFDVKDVQEYALKEILDFSRRETVTTGMQNFISASMNNGIVYAIRDNTGLGEGKNDGKGIRIYAFDLYGNELWNKRIDGVGTSNKKYMPVYGKDGTVYIQTFTSDFDNSEFKTQLFAMDPYDGRVEWKEEFEGKGLIKTNPIIIDDEIIITTQEGIYSYEKNGDEKWSHEIDDENLEESISSYEIKEPPIKDENNNIYIAIDGKNQDIKDGKIQALDSNGNKKWSYPTKSGIRPPVIGSSGEVYIVDNRCVIKVLNPEDGSEIEDHPLNNYELSESNDYNITSLSIKNDIDMDTLYAVIGYYKEGKNKIISINSNGTENYIYENDEDSFGNSVVDYEGYLYYPEKTSSGGALYVIDPYGKEADSIILTGSSMLGFNSLYIDGNVLIGAKRYYSNVAAVKIQRRIPERPSSIEIIEKDKKLGENLEETLAVVVKNTHGKAMIGEEIQWESDNESIIEPTSDGKLHCKDITEEDKKVKLTVRVKGTDIKDIVEVEVVEKDPVPASIKILDEDKEEIKNTIDIEYGIPYQFHVQVLDQYGDTMEEEEEEVIWHSIINYFPAIDNNGLLNPKAEGINALEVISSTDVRVRKEIKYNVFKSSSEYKTIYPKEAIISFPGTLALSTVDQYGNIIELEEIKWSSSNENVAKVDEKGKVTSLECGTTIIKGTSGDITHEREITVVPSFGYHWNLSSRRLSEYIAQGNNGALYYIDSNQELISINSQNKEENWRIEVGSVYHIETSKNNIIYCIVKDKNSKYRLLAVKDNGEIKWEYEIENHVGKVITNIEESDEGTIYFASSQENMGAYLYSINNETGEKNWEKNFDEEISSFTLDSQDNIICVLKDIKDTIINKINSQGETIEENIFEDLLFGQVNIEIDDNNALYGYFREEGQQEDKEGICKIQNGNIVWKYDDESITLSKERQILLSEERLYFILGSSKEDYTFYVLNKEGEEIWKKKLNGLVGASHYILPSRYFIIDNDKNISLPLVEYKKEGFSKISIRSRIYKMDSNGNIIQAISYDKNKYGEFESVFLGKDKKSLYVIGIYDSNNKHNLVKFTFENNQEIRVEEIKIIGDKESIIVDEFLDLKAEVYNQFGTLIYNEKVTWFSENPEIATVDNNGRVKGIEPGTVTIIAQSQTNPQVKGALTLTVVEEDKYNVPEDIINEKAQLTIDFYKRKGRPNGDWVAFALGAYGENINKKPYLSNGRSYIDSLWSSIEANDNLGDITEYVRVSLGILGAGYDPHNFAGKNLIEKIYSYGSLSQGNNAAIWALIALDAADSDIPQNKGYFTQEYLIDYLLNNRDGYGWSIEGGGSEIDVTAMAIYALAPYRNRSDVKGALGEAVEWLKQNQNEDGGFNTFGTANSSTESTAQVIMALTSLGIDPQGKDFTRGQGNPVSSMLDNQFHDGSFVHIKTGSATGNGMATEQALQALAALKDFYENGISTIFYRIRYSKDSGDAIVRIEGKNRTILSQTRVDIILEETTLYEAVTKALDKGNVNYHGSGGNIVIENEEGWKWIELKNNKIQTKSSGDILYGGEEIILVDEGITNPVYTIINIPTKDLSIEKEFPVYVYDLKNRPVSGAEIIYYKEKENPVSTGIYTDKDGKGLITISNEGKFFITAHGKNLIRAKAEEVILQKNKEIEINIRVEGPEYTILPKTKVKIMSGDYPIEALKAAGLKVTYDSGKTDTEPPKTIDGVKGEPKWDIYPEKFGFDIPLEEGNDIVFTGNGTCYDHGNVFVPDKAVIDEEFTVIAKDSNGDPIEDEEIVYYKKGKHKNPQYTGEYTDEDGRAKLSIDRLGTYYITIIPDSDKHLVTPEAQEIEIKELIPIEEGVTVSITITGSREKEILDDYEVTTDIFDLQPYLRPGTGPTAEPSHDWYAEKFDEPTVAHAMVKALEEEDIDYDFQDYGWGLYFAMIDGDREKEYKDTSGWMYKINGVQGPGTQDQYIEDGDEIEFWFAVGGWQDPYLEIGENILLDILEDENATEEEILEALEGVVDEIQDIAGDVKSEKEAKQLINDIEDITELIQEAGERIETEDGLKEASHRTIDLIKALKKASEVVEDEKIKREIDEAAAAVIETIVMLINEQENEKEIDKIIEEMIKISGELKKEIGEGNSNNLERKIIEAVEMILNKGAVKEVEDKYIAKEGNKEVVTIDTNSIIKVSKNLMEKAKALKEKLQDNNIKGNREVQKKITIKIPKTKTSEIETRLPSGILNKVLKGGIDSIEIQTNAAGFKINSNTFKEEIKNKEIILNAKRIERDKLLNRAKNEIPEGSIIVDLNAKAGEQKISTFEKPIEISIPYKEKVKNKEKITVYLLRDDGTIETVGGLYNLLTREVKFNTSHFSKYFAKEENVEFNDLEKVKWAEDEIEIMASKGIIKGREDEKYDPNANITRAEFAVLMTRMLKYKAGKEEIPFEDVIKDKWYYKEVAAAHENGLMQGVSNNEFNPDGNITGQEVITVIERILIQRGYKKAKEEELKNYSQKDKTANWAKAAVAFGLREGIINENKEEGFVPNRNVTRAQVAAILYRLYNLIIK</sequence>
<feature type="region of interest" description="Disordered" evidence="4">
    <location>
        <begin position="37"/>
        <end position="196"/>
    </location>
</feature>
<feature type="coiled-coil region" evidence="3">
    <location>
        <begin position="2918"/>
        <end position="2945"/>
    </location>
</feature>
<organism evidence="6 7">
    <name type="scientific">Maledivibacter halophilus</name>
    <dbReference type="NCBI Taxonomy" id="36842"/>
    <lineage>
        <taxon>Bacteria</taxon>
        <taxon>Bacillati</taxon>
        <taxon>Bacillota</taxon>
        <taxon>Clostridia</taxon>
        <taxon>Peptostreptococcales</taxon>
        <taxon>Caminicellaceae</taxon>
        <taxon>Maledivibacter</taxon>
    </lineage>
</organism>
<protein>
    <submittedName>
        <fullName evidence="6">Outer membrane protein assembly factor BamB, contains PQQ-like beta-propeller repeat</fullName>
    </submittedName>
</protein>
<keyword evidence="3" id="KW-0175">Coiled coil</keyword>
<dbReference type="PANTHER" id="PTHR34512">
    <property type="entry name" value="CELL SURFACE PROTEIN"/>
    <property type="match status" value="1"/>
</dbReference>
<feature type="coiled-coil region" evidence="3">
    <location>
        <begin position="2732"/>
        <end position="2789"/>
    </location>
</feature>
<keyword evidence="2" id="KW-0677">Repeat</keyword>
<dbReference type="EMBL" id="FUZT01000002">
    <property type="protein sequence ID" value="SKC45910.1"/>
    <property type="molecule type" value="Genomic_DNA"/>
</dbReference>
<keyword evidence="7" id="KW-1185">Reference proteome</keyword>
<dbReference type="InterPro" id="IPR032812">
    <property type="entry name" value="SbsA_Ig"/>
</dbReference>
<dbReference type="SMART" id="SM00635">
    <property type="entry name" value="BID_2"/>
    <property type="match status" value="3"/>
</dbReference>
<dbReference type="Pfam" id="PF14478">
    <property type="entry name" value="DUF4430"/>
    <property type="match status" value="1"/>
</dbReference>
<evidence type="ECO:0000313" key="6">
    <source>
        <dbReference type="EMBL" id="SKC45910.1"/>
    </source>
</evidence>
<dbReference type="InterPro" id="IPR003343">
    <property type="entry name" value="Big_2"/>
</dbReference>
<dbReference type="SMART" id="SM00564">
    <property type="entry name" value="PQQ"/>
    <property type="match status" value="7"/>
</dbReference>
<dbReference type="Proteomes" id="UP000190285">
    <property type="component" value="Unassembled WGS sequence"/>
</dbReference>
<dbReference type="Gene3D" id="2.130.10.10">
    <property type="entry name" value="YVTN repeat-like/Quinoprotein amine dehydrogenase"/>
    <property type="match status" value="2"/>
</dbReference>
<dbReference type="InterPro" id="IPR018391">
    <property type="entry name" value="PQQ_b-propeller_rpt"/>
</dbReference>
<dbReference type="STRING" id="36842.SAMN02194393_00887"/>
<feature type="domain" description="SLH" evidence="5">
    <location>
        <begin position="3108"/>
        <end position="3171"/>
    </location>
</feature>
<dbReference type="Gene3D" id="2.170.130.30">
    <property type="match status" value="1"/>
</dbReference>
<dbReference type="PANTHER" id="PTHR34512:SF30">
    <property type="entry name" value="OUTER MEMBRANE PROTEIN ASSEMBLY FACTOR BAMB"/>
    <property type="match status" value="1"/>
</dbReference>
<evidence type="ECO:0000313" key="7">
    <source>
        <dbReference type="Proteomes" id="UP000190285"/>
    </source>
</evidence>
<dbReference type="SUPFAM" id="SSF48239">
    <property type="entry name" value="Terpenoid cyclases/Protein prenyltransferases"/>
    <property type="match status" value="1"/>
</dbReference>
<dbReference type="InterPro" id="IPR002372">
    <property type="entry name" value="PQQ_rpt_dom"/>
</dbReference>
<evidence type="ECO:0000256" key="4">
    <source>
        <dbReference type="SAM" id="MobiDB-lite"/>
    </source>
</evidence>
<dbReference type="InterPro" id="IPR001119">
    <property type="entry name" value="SLH_dom"/>
</dbReference>
<dbReference type="InterPro" id="IPR015943">
    <property type="entry name" value="WD40/YVTN_repeat-like_dom_sf"/>
</dbReference>
<feature type="domain" description="SLH" evidence="5">
    <location>
        <begin position="3234"/>
        <end position="3292"/>
    </location>
</feature>
<keyword evidence="1" id="KW-0732">Signal</keyword>
<feature type="compositionally biased region" description="Acidic residues" evidence="4">
    <location>
        <begin position="56"/>
        <end position="175"/>
    </location>
</feature>
<dbReference type="PROSITE" id="PS51272">
    <property type="entry name" value="SLH"/>
    <property type="match status" value="3"/>
</dbReference>
<dbReference type="InterPro" id="IPR008964">
    <property type="entry name" value="Invasin/intimin_cell_adhesion"/>
</dbReference>
<dbReference type="Pfam" id="PF13360">
    <property type="entry name" value="PQQ_2"/>
    <property type="match status" value="2"/>
</dbReference>
<feature type="domain" description="SLH" evidence="5">
    <location>
        <begin position="3172"/>
        <end position="3231"/>
    </location>
</feature>
<proteinExistence type="predicted"/>
<dbReference type="InterPro" id="IPR008930">
    <property type="entry name" value="Terpenoid_cyclase/PrenylTrfase"/>
</dbReference>
<dbReference type="InterPro" id="IPR011047">
    <property type="entry name" value="Quinoprotein_ADH-like_sf"/>
</dbReference>
<dbReference type="RefSeq" id="WP_079489661.1">
    <property type="nucleotide sequence ID" value="NZ_FUZT01000002.1"/>
</dbReference>
<gene>
    <name evidence="6" type="ORF">SAMN02194393_00887</name>
</gene>